<evidence type="ECO:0000313" key="1">
    <source>
        <dbReference type="EMBL" id="BBC35897.1"/>
    </source>
</evidence>
<reference evidence="1 2" key="1">
    <citation type="journal article" date="2010" name="ChemBioChem">
        <title>Cloning and characterization of the biosynthetic gene cluster of 16-membered macrolide antibiotic FD-891: involvement of a dual functional cytochrome P450 monooxygenase catalyzing epoxidation and hydroxylation.</title>
        <authorList>
            <person name="Kudo F."/>
            <person name="Motegi A."/>
            <person name="Mizoue K."/>
            <person name="Eguchi T."/>
        </authorList>
    </citation>
    <scope>NUCLEOTIDE SEQUENCE [LARGE SCALE GENOMIC DNA]</scope>
    <source>
        <strain evidence="1 2">A-8890</strain>
    </source>
</reference>
<sequence length="59" mass="6653">MMLQHTAHGTGSPAGLVYRFCYRASHTPYPEEAAPQEPRSGHAWPIAARCLRVRLKYVD</sequence>
<reference evidence="1 2" key="2">
    <citation type="journal article" date="2023" name="ChemBioChem">
        <title>Acyltransferase Domain Exchange between Two Independent Type I Polyketide Synthases in the Same Producer Strain of Macrolide Antibiotics.</title>
        <authorList>
            <person name="Kudo F."/>
            <person name="Kishikawa K."/>
            <person name="Tsuboi K."/>
            <person name="Kido T."/>
            <person name="Usui T."/>
            <person name="Hashimoto J."/>
            <person name="Shin-Ya K."/>
            <person name="Miyanaga A."/>
            <person name="Eguchi T."/>
        </authorList>
    </citation>
    <scope>NUCLEOTIDE SEQUENCE [LARGE SCALE GENOMIC DNA]</scope>
    <source>
        <strain evidence="1 2">A-8890</strain>
    </source>
</reference>
<name>A0ABM7FFP5_9ACTN</name>
<accession>A0ABM7FFP5</accession>
<protein>
    <submittedName>
        <fullName evidence="1">Uncharacterized protein</fullName>
    </submittedName>
</protein>
<proteinExistence type="predicted"/>
<keyword evidence="2" id="KW-1185">Reference proteome</keyword>
<organism evidence="1 2">
    <name type="scientific">Streptomyces graminofaciens</name>
    <dbReference type="NCBI Taxonomy" id="68212"/>
    <lineage>
        <taxon>Bacteria</taxon>
        <taxon>Bacillati</taxon>
        <taxon>Actinomycetota</taxon>
        <taxon>Actinomycetes</taxon>
        <taxon>Kitasatosporales</taxon>
        <taxon>Streptomycetaceae</taxon>
        <taxon>Streptomyces</taxon>
    </lineage>
</organism>
<dbReference type="Proteomes" id="UP001321542">
    <property type="component" value="Chromosome"/>
</dbReference>
<evidence type="ECO:0000313" key="2">
    <source>
        <dbReference type="Proteomes" id="UP001321542"/>
    </source>
</evidence>
<dbReference type="EMBL" id="AP018448">
    <property type="protein sequence ID" value="BBC35897.1"/>
    <property type="molecule type" value="Genomic_DNA"/>
</dbReference>
<gene>
    <name evidence="1" type="ORF">SGFS_071910</name>
</gene>